<evidence type="ECO:0000256" key="2">
    <source>
        <dbReference type="ARBA" id="ARBA00022898"/>
    </source>
</evidence>
<dbReference type="CDD" id="cd00609">
    <property type="entry name" value="AAT_like"/>
    <property type="match status" value="1"/>
</dbReference>
<dbReference type="InterPro" id="IPR004839">
    <property type="entry name" value="Aminotransferase_I/II_large"/>
</dbReference>
<gene>
    <name evidence="4" type="ORF">SAMN05660923_00720</name>
</gene>
<feature type="domain" description="Aminotransferase class I/classII large" evidence="3">
    <location>
        <begin position="18"/>
        <end position="333"/>
    </location>
</feature>
<dbReference type="PANTHER" id="PTHR42885">
    <property type="entry name" value="HISTIDINOL-PHOSPHATE AMINOTRANSFERASE-RELATED"/>
    <property type="match status" value="1"/>
</dbReference>
<dbReference type="Pfam" id="PF00155">
    <property type="entry name" value="Aminotran_1_2"/>
    <property type="match status" value="1"/>
</dbReference>
<dbReference type="Gene3D" id="3.40.640.10">
    <property type="entry name" value="Type I PLP-dependent aspartate aminotransferase-like (Major domain)"/>
    <property type="match status" value="1"/>
</dbReference>
<dbReference type="SUPFAM" id="SSF53383">
    <property type="entry name" value="PLP-dependent transferases"/>
    <property type="match status" value="1"/>
</dbReference>
<dbReference type="InterPro" id="IPR015421">
    <property type="entry name" value="PyrdxlP-dep_Trfase_major"/>
</dbReference>
<dbReference type="EMBL" id="FNNG01000002">
    <property type="protein sequence ID" value="SDW43625.1"/>
    <property type="molecule type" value="Genomic_DNA"/>
</dbReference>
<dbReference type="GO" id="GO:0003824">
    <property type="term" value="F:catalytic activity"/>
    <property type="evidence" value="ECO:0007669"/>
    <property type="project" value="UniProtKB-ARBA"/>
</dbReference>
<evidence type="ECO:0000313" key="4">
    <source>
        <dbReference type="EMBL" id="SDW43625.1"/>
    </source>
</evidence>
<dbReference type="GO" id="GO:0030170">
    <property type="term" value="F:pyridoxal phosphate binding"/>
    <property type="evidence" value="ECO:0007669"/>
    <property type="project" value="InterPro"/>
</dbReference>
<accession>A0A1H2TIW0</accession>
<dbReference type="Gene3D" id="3.90.1150.10">
    <property type="entry name" value="Aspartate Aminotransferase, domain 1"/>
    <property type="match status" value="1"/>
</dbReference>
<evidence type="ECO:0000259" key="3">
    <source>
        <dbReference type="Pfam" id="PF00155"/>
    </source>
</evidence>
<dbReference type="OrthoDB" id="9813612at2"/>
<dbReference type="AlphaFoldDB" id="A0A1H2TIW0"/>
<dbReference type="PANTHER" id="PTHR42885:SF1">
    <property type="entry name" value="THREONINE-PHOSPHATE DECARBOXYLASE"/>
    <property type="match status" value="1"/>
</dbReference>
<organism evidence="4 5">
    <name type="scientific">Tepidimicrobium xylanilyticum</name>
    <dbReference type="NCBI Taxonomy" id="1123352"/>
    <lineage>
        <taxon>Bacteria</taxon>
        <taxon>Bacillati</taxon>
        <taxon>Bacillota</taxon>
        <taxon>Tissierellia</taxon>
        <taxon>Tissierellales</taxon>
        <taxon>Tepidimicrobiaceae</taxon>
        <taxon>Tepidimicrobium</taxon>
    </lineage>
</organism>
<dbReference type="InterPro" id="IPR015422">
    <property type="entry name" value="PyrdxlP-dep_Trfase_small"/>
</dbReference>
<reference evidence="4 5" key="1">
    <citation type="submission" date="2016-10" db="EMBL/GenBank/DDBJ databases">
        <authorList>
            <person name="de Groot N.N."/>
        </authorList>
    </citation>
    <scope>NUCLEOTIDE SEQUENCE [LARGE SCALE GENOMIC DNA]</scope>
    <source>
        <strain evidence="4 5">DSM 23310</strain>
    </source>
</reference>
<comment type="cofactor">
    <cofactor evidence="1">
        <name>pyridoxal 5'-phosphate</name>
        <dbReference type="ChEBI" id="CHEBI:597326"/>
    </cofactor>
</comment>
<dbReference type="RefSeq" id="WP_093750951.1">
    <property type="nucleotide sequence ID" value="NZ_BSYN01000002.1"/>
</dbReference>
<protein>
    <submittedName>
        <fullName evidence="4">Threonine-phosphate decarboxylase</fullName>
    </submittedName>
</protein>
<proteinExistence type="predicted"/>
<keyword evidence="2" id="KW-0663">Pyridoxal phosphate</keyword>
<dbReference type="InterPro" id="IPR015424">
    <property type="entry name" value="PyrdxlP-dep_Trfase"/>
</dbReference>
<name>A0A1H2TIW0_9FIRM</name>
<dbReference type="Proteomes" id="UP000198828">
    <property type="component" value="Unassembled WGS sequence"/>
</dbReference>
<keyword evidence="5" id="KW-1185">Reference proteome</keyword>
<evidence type="ECO:0000313" key="5">
    <source>
        <dbReference type="Proteomes" id="UP000198828"/>
    </source>
</evidence>
<evidence type="ECO:0000256" key="1">
    <source>
        <dbReference type="ARBA" id="ARBA00001933"/>
    </source>
</evidence>
<sequence length="350" mass="40954">MRHGGDLISYKKYYEGELIDFSSNINPLGFPEGLEKELINSLSHMTSYPDIKYRCLKSSISKYLNCDMENVVVGNGAVDIIDNFTQIYPRIIVILPSFSEYEERALIHNKEVIRLKYKEDFTIDLDSIEKVVNHKALLVLGNPNNPTGLRIERETLIKLYEIVKQKEGYLLLDEAFYEFCPVDYDSIEIFKKDSYKNIGIIRAATKFFGLPGIRLGYACVSKDIKEKYEKVELPWSVNALADRVGRYIFKCKDYIKKSQDYMERERNFLLGRLAKIQGIRPYPTHSNYILIKLLKWKEDYVFEFFLKRGLIIRKCSSFNGLDNTYIRVAIKDRNSNIKLIETFKELEEII</sequence>